<sequence length="240" mass="25048">MQSLIFIFITLPLIIVAQPGGYGGFFAQNPGQGPGGFRGQGGPGGPEGPGGYGPPPRPPPDPFTPLLFNLTSDQVEAYFNITRNENLTKAELNSQIANFFSQQSTDIYLAYQNITQTLNATKTKIDQKLQYCAANLSTEAQAVNNNITIIHNNESLTRRQEFEAIRQIMNGTTDAIREELFKVMGPACLGLPQGSPDGIGPGGPGGPGGFGGPSGPGGFGGPGSFGQNGGFGGQNVPNGF</sequence>
<feature type="domain" description="SXP/RAL-2 family protein Ani s 5-like cation-binding" evidence="3">
    <location>
        <begin position="76"/>
        <end position="171"/>
    </location>
</feature>
<organism evidence="4 5">
    <name type="scientific">Acrobeloides nanus</name>
    <dbReference type="NCBI Taxonomy" id="290746"/>
    <lineage>
        <taxon>Eukaryota</taxon>
        <taxon>Metazoa</taxon>
        <taxon>Ecdysozoa</taxon>
        <taxon>Nematoda</taxon>
        <taxon>Chromadorea</taxon>
        <taxon>Rhabditida</taxon>
        <taxon>Tylenchina</taxon>
        <taxon>Cephalobomorpha</taxon>
        <taxon>Cephaloboidea</taxon>
        <taxon>Cephalobidae</taxon>
        <taxon>Acrobeloides</taxon>
    </lineage>
</organism>
<feature type="compositionally biased region" description="Pro residues" evidence="1">
    <location>
        <begin position="52"/>
        <end position="62"/>
    </location>
</feature>
<evidence type="ECO:0000256" key="1">
    <source>
        <dbReference type="SAM" id="MobiDB-lite"/>
    </source>
</evidence>
<accession>A0A914DUM8</accession>
<dbReference type="InterPro" id="IPR052823">
    <property type="entry name" value="SXP/RAL-2_related"/>
</dbReference>
<feature type="region of interest" description="Disordered" evidence="1">
    <location>
        <begin position="193"/>
        <end position="240"/>
    </location>
</feature>
<feature type="compositionally biased region" description="Gly residues" evidence="1">
    <location>
        <begin position="197"/>
        <end position="233"/>
    </location>
</feature>
<evidence type="ECO:0000313" key="4">
    <source>
        <dbReference type="Proteomes" id="UP000887540"/>
    </source>
</evidence>
<dbReference type="AlphaFoldDB" id="A0A914DUM8"/>
<dbReference type="PANTHER" id="PTHR21593">
    <property type="entry name" value="PRION-LIKE- Q/N-RICH -DOMAIN-BEARING PROTEIN PROTEIN"/>
    <property type="match status" value="1"/>
</dbReference>
<evidence type="ECO:0000256" key="2">
    <source>
        <dbReference type="SAM" id="SignalP"/>
    </source>
</evidence>
<dbReference type="WBParaSite" id="ACRNAN_scaffold421.g26246.t1">
    <property type="protein sequence ID" value="ACRNAN_scaffold421.g26246.t1"/>
    <property type="gene ID" value="ACRNAN_scaffold421.g26246"/>
</dbReference>
<feature type="signal peptide" evidence="2">
    <location>
        <begin position="1"/>
        <end position="17"/>
    </location>
</feature>
<keyword evidence="4" id="KW-1185">Reference proteome</keyword>
<dbReference type="InterPro" id="IPR003677">
    <property type="entry name" value="ANIS5_cation-bd"/>
</dbReference>
<keyword evidence="2" id="KW-0732">Signal</keyword>
<dbReference type="PANTHER" id="PTHR21593:SF36">
    <property type="entry name" value="DUF148 DOMAIN-CONTAINING PROTEIN-RELATED"/>
    <property type="match status" value="1"/>
</dbReference>
<evidence type="ECO:0000259" key="3">
    <source>
        <dbReference type="Pfam" id="PF02520"/>
    </source>
</evidence>
<feature type="compositionally biased region" description="Gly residues" evidence="1">
    <location>
        <begin position="32"/>
        <end position="51"/>
    </location>
</feature>
<name>A0A914DUM8_9BILA</name>
<evidence type="ECO:0000313" key="5">
    <source>
        <dbReference type="WBParaSite" id="ACRNAN_scaffold421.g26246.t1"/>
    </source>
</evidence>
<dbReference type="Proteomes" id="UP000887540">
    <property type="component" value="Unplaced"/>
</dbReference>
<protein>
    <submittedName>
        <fullName evidence="5">SXP/RAL-2 family protein Ani s 5-like cation-binding domain-containing protein</fullName>
    </submittedName>
</protein>
<feature type="chain" id="PRO_5037618592" evidence="2">
    <location>
        <begin position="18"/>
        <end position="240"/>
    </location>
</feature>
<dbReference type="Pfam" id="PF02520">
    <property type="entry name" value="ANIS5_cation-bd"/>
    <property type="match status" value="1"/>
</dbReference>
<feature type="region of interest" description="Disordered" evidence="1">
    <location>
        <begin position="27"/>
        <end position="62"/>
    </location>
</feature>
<proteinExistence type="predicted"/>
<reference evidence="5" key="1">
    <citation type="submission" date="2022-11" db="UniProtKB">
        <authorList>
            <consortium name="WormBaseParasite"/>
        </authorList>
    </citation>
    <scope>IDENTIFICATION</scope>
</reference>